<dbReference type="OrthoDB" id="5077852at2"/>
<dbReference type="Proteomes" id="UP000319525">
    <property type="component" value="Unassembled WGS sequence"/>
</dbReference>
<reference evidence="1 2" key="1">
    <citation type="submission" date="2019-06" db="EMBL/GenBank/DDBJ databases">
        <title>Whole genome shotgun sequence of Microbacterium testaceum NBRC 12675.</title>
        <authorList>
            <person name="Hosoyama A."/>
            <person name="Uohara A."/>
            <person name="Ohji S."/>
            <person name="Ichikawa N."/>
        </authorList>
    </citation>
    <scope>NUCLEOTIDE SEQUENCE [LARGE SCALE GENOMIC DNA]</scope>
    <source>
        <strain evidence="1 2">NBRC 12675</strain>
    </source>
</reference>
<organism evidence="1 2">
    <name type="scientific">Microbacterium testaceum</name>
    <name type="common">Aureobacterium testaceum</name>
    <name type="synonym">Brevibacterium testaceum</name>
    <dbReference type="NCBI Taxonomy" id="2033"/>
    <lineage>
        <taxon>Bacteria</taxon>
        <taxon>Bacillati</taxon>
        <taxon>Actinomycetota</taxon>
        <taxon>Actinomycetes</taxon>
        <taxon>Micrococcales</taxon>
        <taxon>Microbacteriaceae</taxon>
        <taxon>Microbacterium</taxon>
    </lineage>
</organism>
<name>A0A4Y3QPR1_MICTE</name>
<comment type="caution">
    <text evidence="1">The sequence shown here is derived from an EMBL/GenBank/DDBJ whole genome shotgun (WGS) entry which is preliminary data.</text>
</comment>
<accession>A0A4Y3QPR1</accession>
<protein>
    <submittedName>
        <fullName evidence="1">Uncharacterized protein</fullName>
    </submittedName>
</protein>
<evidence type="ECO:0000313" key="2">
    <source>
        <dbReference type="Proteomes" id="UP000319525"/>
    </source>
</evidence>
<gene>
    <name evidence="1" type="ORF">MTE01_30860</name>
</gene>
<proteinExistence type="predicted"/>
<dbReference type="AlphaFoldDB" id="A0A4Y3QPR1"/>
<sequence length="186" mass="20645">MRSFSARIHDPEQPKPLGCPACLDLAMREGQPAFIVATSPDDLLYRCDYCQTWWTANSRFRNPATVADAQARFPEQRIASSPAVDDAQLSEAIVLFTGWGATPEPIDDVARVAARFPKEFPALEPVLAAFVRGSTSIVFHEVAPSDDGLLGRVRARLRLIMPRLCDDALDALTWRWPFVVPQTSSF</sequence>
<evidence type="ECO:0000313" key="1">
    <source>
        <dbReference type="EMBL" id="GEB47141.1"/>
    </source>
</evidence>
<dbReference type="GeneID" id="57145760"/>
<dbReference type="RefSeq" id="WP_141378283.1">
    <property type="nucleotide sequence ID" value="NZ_BJML01000012.1"/>
</dbReference>
<dbReference type="EMBL" id="BJML01000012">
    <property type="protein sequence ID" value="GEB47141.1"/>
    <property type="molecule type" value="Genomic_DNA"/>
</dbReference>